<dbReference type="RefSeq" id="WP_107010575.1">
    <property type="nucleotide sequence ID" value="NZ_CP028136.1"/>
</dbReference>
<feature type="transmembrane region" description="Helical" evidence="1">
    <location>
        <begin position="20"/>
        <end position="43"/>
    </location>
</feature>
<evidence type="ECO:0000256" key="1">
    <source>
        <dbReference type="SAM" id="Phobius"/>
    </source>
</evidence>
<keyword evidence="1" id="KW-0812">Transmembrane</keyword>
<organism evidence="2 3">
    <name type="scientific">Christiangramia fulva</name>
    <dbReference type="NCBI Taxonomy" id="2126553"/>
    <lineage>
        <taxon>Bacteria</taxon>
        <taxon>Pseudomonadati</taxon>
        <taxon>Bacteroidota</taxon>
        <taxon>Flavobacteriia</taxon>
        <taxon>Flavobacteriales</taxon>
        <taxon>Flavobacteriaceae</taxon>
        <taxon>Christiangramia</taxon>
    </lineage>
</organism>
<gene>
    <name evidence="2" type="ORF">C7S20_00040</name>
</gene>
<keyword evidence="3" id="KW-1185">Reference proteome</keyword>
<keyword evidence="1" id="KW-1133">Transmembrane helix</keyword>
<dbReference type="AlphaFoldDB" id="A0A2R3Z0M2"/>
<dbReference type="Proteomes" id="UP000241507">
    <property type="component" value="Chromosome"/>
</dbReference>
<evidence type="ECO:0000313" key="2">
    <source>
        <dbReference type="EMBL" id="AVR43788.1"/>
    </source>
</evidence>
<dbReference type="EMBL" id="CP028136">
    <property type="protein sequence ID" value="AVR43788.1"/>
    <property type="molecule type" value="Genomic_DNA"/>
</dbReference>
<keyword evidence="1" id="KW-0472">Membrane</keyword>
<dbReference type="KEGG" id="grs:C7S20_00040"/>
<name>A0A2R3Z0M2_9FLAO</name>
<evidence type="ECO:0000313" key="3">
    <source>
        <dbReference type="Proteomes" id="UP000241507"/>
    </source>
</evidence>
<reference evidence="3" key="1">
    <citation type="submission" date="2018-03" db="EMBL/GenBank/DDBJ databases">
        <title>Gramella fulva sp. nov., isolated from a dry surface of tidal flat.</title>
        <authorList>
            <person name="Hwang S.H."/>
            <person name="Hwang W.M."/>
            <person name="Kang K."/>
            <person name="Ahn T.-Y."/>
        </authorList>
    </citation>
    <scope>NUCLEOTIDE SEQUENCE [LARGE SCALE GENOMIC DNA]</scope>
    <source>
        <strain evidence="3">SH35</strain>
    </source>
</reference>
<sequence>MDIRITDSEIKEYWTWYDKLILKWNLVSFFGFITTAVIWAFILKHVFKVKTKFWLLNDTKDGDWGDPKELAKKRLLLKENAPALFKWFIKLDGAIWWWLRNHSWNYISRYKPEWNGGSNEGFEIIKNTTPFSNEYIISRKGIFEQKGIYTWLTKHMKIEGELEVAYIVNGKLECRYSKVWKDIFGRWHQKQKGSGGQYYRCNRKPLL</sequence>
<proteinExistence type="predicted"/>
<protein>
    <submittedName>
        <fullName evidence="2">Uncharacterized protein</fullName>
    </submittedName>
</protein>
<accession>A0A2R3Z0M2</accession>